<dbReference type="PANTHER" id="PTHR43708">
    <property type="entry name" value="CONSERVED EXPRESSED OXIDOREDUCTASE (EUROFUNG)"/>
    <property type="match status" value="1"/>
</dbReference>
<gene>
    <name evidence="4" type="ORF">EYS09_02000</name>
</gene>
<dbReference type="Proteomes" id="UP000292452">
    <property type="component" value="Unassembled WGS sequence"/>
</dbReference>
<proteinExistence type="inferred from homology"/>
<evidence type="ECO:0000313" key="4">
    <source>
        <dbReference type="EMBL" id="TBO61310.1"/>
    </source>
</evidence>
<accession>A0A4Q9I3H9</accession>
<evidence type="ECO:0000256" key="2">
    <source>
        <dbReference type="ARBA" id="ARBA00023002"/>
    </source>
</evidence>
<dbReference type="InterPro" id="IPR000683">
    <property type="entry name" value="Gfo/Idh/MocA-like_OxRdtase_N"/>
</dbReference>
<dbReference type="PANTHER" id="PTHR43708:SF5">
    <property type="entry name" value="CONSERVED EXPRESSED OXIDOREDUCTASE (EUROFUNG)-RELATED"/>
    <property type="match status" value="1"/>
</dbReference>
<comment type="similarity">
    <text evidence="1">Belongs to the Gfo/Idh/MocA family.</text>
</comment>
<dbReference type="AlphaFoldDB" id="A0A4Q9I3H9"/>
<protein>
    <recommendedName>
        <fullName evidence="3">Gfo/Idh/MocA-like oxidoreductase N-terminal domain-containing protein</fullName>
    </recommendedName>
</protein>
<evidence type="ECO:0000259" key="3">
    <source>
        <dbReference type="Pfam" id="PF01408"/>
    </source>
</evidence>
<dbReference type="EMBL" id="SIXH01000009">
    <property type="protein sequence ID" value="TBO61310.1"/>
    <property type="molecule type" value="Genomic_DNA"/>
</dbReference>
<feature type="domain" description="Gfo/Idh/MocA-like oxidoreductase N-terminal" evidence="3">
    <location>
        <begin position="20"/>
        <end position="66"/>
    </location>
</feature>
<keyword evidence="5" id="KW-1185">Reference proteome</keyword>
<evidence type="ECO:0000256" key="1">
    <source>
        <dbReference type="ARBA" id="ARBA00010928"/>
    </source>
</evidence>
<reference evidence="4 5" key="1">
    <citation type="submission" date="2019-02" db="EMBL/GenBank/DDBJ databases">
        <title>Draft Genome Sequence of Streptomyces sp. AM-2504, identified by 16S rRNA comparative analysis as a Streptomyces Kasugaensis strain.</title>
        <authorList>
            <person name="Napolioni V."/>
            <person name="Giuliodori A.M."/>
            <person name="Spurio R."/>
            <person name="Fabbretti A."/>
        </authorList>
    </citation>
    <scope>NUCLEOTIDE SEQUENCE [LARGE SCALE GENOMIC DNA]</scope>
    <source>
        <strain evidence="4 5">AM-2504</strain>
    </source>
</reference>
<name>A0A4Q9I3H9_STRKA</name>
<dbReference type="Gene3D" id="3.40.50.720">
    <property type="entry name" value="NAD(P)-binding Rossmann-like Domain"/>
    <property type="match status" value="1"/>
</dbReference>
<keyword evidence="2" id="KW-0560">Oxidoreductase</keyword>
<comment type="caution">
    <text evidence="4">The sequence shown here is derived from an EMBL/GenBank/DDBJ whole genome shotgun (WGS) entry which is preliminary data.</text>
</comment>
<dbReference type="SUPFAM" id="SSF51735">
    <property type="entry name" value="NAD(P)-binding Rossmann-fold domains"/>
    <property type="match status" value="1"/>
</dbReference>
<evidence type="ECO:0000313" key="5">
    <source>
        <dbReference type="Proteomes" id="UP000292452"/>
    </source>
</evidence>
<dbReference type="Pfam" id="PF01408">
    <property type="entry name" value="GFO_IDH_MocA"/>
    <property type="match status" value="1"/>
</dbReference>
<dbReference type="GO" id="GO:0016491">
    <property type="term" value="F:oxidoreductase activity"/>
    <property type="evidence" value="ECO:0007669"/>
    <property type="project" value="UniProtKB-KW"/>
</dbReference>
<dbReference type="GO" id="GO:0000166">
    <property type="term" value="F:nucleotide binding"/>
    <property type="evidence" value="ECO:0007669"/>
    <property type="project" value="InterPro"/>
</dbReference>
<sequence length="447" mass="49511">MVGVEQFPASWQVLPAAVRSVLDTVVIRERIRAVIVATEPSVHMPYVLWALERGLSVLLDKPLSVHTGASVDPESARTIAEDFDTLMDAYRKACLRDPGVVVSVMSQRRWHPAFQRMRDLIAEVAQVTNCPITNIQSSHSDGQWRLPDELVNLGYHGFDRGYGKAAHSGYHEFDIVPWLLAAGERPGKELDEVEVHAHVARPADTLAQLTVADHERLFPGFAERNPYGHTELQQLTSAFGEVDVFLSMAYRSGDRTMTLGSINLAHHTFSQRGSLEPALAGLYKGNGRIGQETHIIQQGPFQALHFHCLQTLHDDEPGVDRAAVGGADHVTVHVFRNNRLRPDWKRHTTLDFADLTQGAGPGAALPTQRSSRNRAVTEFLHYLTGRTPRGHMVSDLATHRRPARLMAGAYLSMAHRFTSTGPAPVRLSFRSALTGMEDHLVPLEAAR</sequence>
<dbReference type="InterPro" id="IPR051317">
    <property type="entry name" value="Gfo/Idh/MocA_oxidoreduct"/>
</dbReference>
<dbReference type="InterPro" id="IPR036291">
    <property type="entry name" value="NAD(P)-bd_dom_sf"/>
</dbReference>
<organism evidence="4 5">
    <name type="scientific">Streptomyces kasugaensis</name>
    <dbReference type="NCBI Taxonomy" id="1946"/>
    <lineage>
        <taxon>Bacteria</taxon>
        <taxon>Bacillati</taxon>
        <taxon>Actinomycetota</taxon>
        <taxon>Actinomycetes</taxon>
        <taxon>Kitasatosporales</taxon>
        <taxon>Streptomycetaceae</taxon>
        <taxon>Streptomyces</taxon>
    </lineage>
</organism>